<proteinExistence type="predicted"/>
<evidence type="ECO:0000313" key="1">
    <source>
        <dbReference type="EMBL" id="CUS20616.1"/>
    </source>
</evidence>
<protein>
    <submittedName>
        <fullName evidence="1">LAQU0S01e10682g1_1</fullName>
    </submittedName>
</protein>
<gene>
    <name evidence="1" type="ORF">LAQU0_S01e10682g</name>
</gene>
<organism evidence="1 2">
    <name type="scientific">Lachancea quebecensis</name>
    <dbReference type="NCBI Taxonomy" id="1654605"/>
    <lineage>
        <taxon>Eukaryota</taxon>
        <taxon>Fungi</taxon>
        <taxon>Dikarya</taxon>
        <taxon>Ascomycota</taxon>
        <taxon>Saccharomycotina</taxon>
        <taxon>Saccharomycetes</taxon>
        <taxon>Saccharomycetales</taxon>
        <taxon>Saccharomycetaceae</taxon>
        <taxon>Lachancea</taxon>
    </lineage>
</organism>
<dbReference type="Proteomes" id="UP000236544">
    <property type="component" value="Unassembled WGS sequence"/>
</dbReference>
<dbReference type="AlphaFoldDB" id="A0A0P1KLU6"/>
<sequence length="153" mass="17421">MDTVLAQLILDDNEKLGTLIFALGETARHYFEHQLSSSAGTMSSVRAAINSGSNIKVLFLNKLQYLFMYLTKLEGEGSKQELKLTNLIVYGLDEALELVNDDLSTPQTRLANLIFNVAFKVKARHRIEVQFISSKDDVYDNLNRLEQYWQEVC</sequence>
<reference evidence="2" key="1">
    <citation type="submission" date="2015-10" db="EMBL/GenBank/DDBJ databases">
        <authorList>
            <person name="Devillers H."/>
        </authorList>
    </citation>
    <scope>NUCLEOTIDE SEQUENCE [LARGE SCALE GENOMIC DNA]</scope>
</reference>
<dbReference type="EMBL" id="LN890560">
    <property type="protein sequence ID" value="CUS20616.1"/>
    <property type="molecule type" value="Genomic_DNA"/>
</dbReference>
<evidence type="ECO:0000313" key="2">
    <source>
        <dbReference type="Proteomes" id="UP000236544"/>
    </source>
</evidence>
<keyword evidence="2" id="KW-1185">Reference proteome</keyword>
<dbReference type="OrthoDB" id="4053447at2759"/>
<accession>A0A0P1KLU6</accession>
<name>A0A0P1KLU6_9SACH</name>